<dbReference type="EMBL" id="AM746676">
    <property type="protein sequence ID" value="CAN93101.1"/>
    <property type="molecule type" value="Genomic_DNA"/>
</dbReference>
<dbReference type="GO" id="GO:0005737">
    <property type="term" value="C:cytoplasm"/>
    <property type="evidence" value="ECO:0007669"/>
    <property type="project" value="UniProtKB-SubCell"/>
</dbReference>
<evidence type="ECO:0000259" key="9">
    <source>
        <dbReference type="Pfam" id="PF01895"/>
    </source>
</evidence>
<dbReference type="GO" id="GO:0006817">
    <property type="term" value="P:phosphate ion transport"/>
    <property type="evidence" value="ECO:0007669"/>
    <property type="project" value="UniProtKB-KW"/>
</dbReference>
<protein>
    <recommendedName>
        <fullName evidence="8">Phosphate-specific transport system accessory protein PhoU</fullName>
    </recommendedName>
</protein>
<dbReference type="InterPro" id="IPR038078">
    <property type="entry name" value="PhoU-like_sf"/>
</dbReference>
<proteinExistence type="inferred from homology"/>
<dbReference type="PANTHER" id="PTHR42930:SF3">
    <property type="entry name" value="PHOSPHATE-SPECIFIC TRANSPORT SYSTEM ACCESSORY PROTEIN PHOU"/>
    <property type="match status" value="1"/>
</dbReference>
<dbReference type="Gene3D" id="1.20.58.220">
    <property type="entry name" value="Phosphate transport system protein phou homolog 2, domain 2"/>
    <property type="match status" value="2"/>
</dbReference>
<evidence type="ECO:0000256" key="4">
    <source>
        <dbReference type="ARBA" id="ARBA00022448"/>
    </source>
</evidence>
<evidence type="ECO:0000256" key="5">
    <source>
        <dbReference type="ARBA" id="ARBA00022490"/>
    </source>
</evidence>
<evidence type="ECO:0000256" key="2">
    <source>
        <dbReference type="ARBA" id="ARBA00008107"/>
    </source>
</evidence>
<dbReference type="InterPro" id="IPR028366">
    <property type="entry name" value="PhoU"/>
</dbReference>
<keyword evidence="11" id="KW-1185">Reference proteome</keyword>
<dbReference type="eggNOG" id="COG0704">
    <property type="taxonomic scope" value="Bacteria"/>
</dbReference>
<dbReference type="Proteomes" id="UP000002139">
    <property type="component" value="Chromosome"/>
</dbReference>
<accession>A9GF46</accession>
<comment type="subunit">
    <text evidence="3 8">Homodimer.</text>
</comment>
<dbReference type="PIRSF" id="PIRSF003107">
    <property type="entry name" value="PhoU"/>
    <property type="match status" value="1"/>
</dbReference>
<dbReference type="HOGENOM" id="CLU_078518_3_0_7"/>
<reference evidence="10 11" key="1">
    <citation type="journal article" date="2007" name="Nat. Biotechnol.">
        <title>Complete genome sequence of the myxobacterium Sorangium cellulosum.</title>
        <authorList>
            <person name="Schneiker S."/>
            <person name="Perlova O."/>
            <person name="Kaiser O."/>
            <person name="Gerth K."/>
            <person name="Alici A."/>
            <person name="Altmeyer M.O."/>
            <person name="Bartels D."/>
            <person name="Bekel T."/>
            <person name="Beyer S."/>
            <person name="Bode E."/>
            <person name="Bode H.B."/>
            <person name="Bolten C.J."/>
            <person name="Choudhuri J.V."/>
            <person name="Doss S."/>
            <person name="Elnakady Y.A."/>
            <person name="Frank B."/>
            <person name="Gaigalat L."/>
            <person name="Goesmann A."/>
            <person name="Groeger C."/>
            <person name="Gross F."/>
            <person name="Jelsbak L."/>
            <person name="Jelsbak L."/>
            <person name="Kalinowski J."/>
            <person name="Kegler C."/>
            <person name="Knauber T."/>
            <person name="Konietzny S."/>
            <person name="Kopp M."/>
            <person name="Krause L."/>
            <person name="Krug D."/>
            <person name="Linke B."/>
            <person name="Mahmud T."/>
            <person name="Martinez-Arias R."/>
            <person name="McHardy A.C."/>
            <person name="Merai M."/>
            <person name="Meyer F."/>
            <person name="Mormann S."/>
            <person name="Munoz-Dorado J."/>
            <person name="Perez J."/>
            <person name="Pradella S."/>
            <person name="Rachid S."/>
            <person name="Raddatz G."/>
            <person name="Rosenau F."/>
            <person name="Rueckert C."/>
            <person name="Sasse F."/>
            <person name="Scharfe M."/>
            <person name="Schuster S.C."/>
            <person name="Suen G."/>
            <person name="Treuner-Lange A."/>
            <person name="Velicer G.J."/>
            <person name="Vorholter F.-J."/>
            <person name="Weissman K.J."/>
            <person name="Welch R.D."/>
            <person name="Wenzel S.C."/>
            <person name="Whitworth D.E."/>
            <person name="Wilhelm S."/>
            <person name="Wittmann C."/>
            <person name="Bloecker H."/>
            <person name="Puehler A."/>
            <person name="Mueller R."/>
        </authorList>
    </citation>
    <scope>NUCLEOTIDE SEQUENCE [LARGE SCALE GENOMIC DNA]</scope>
    <source>
        <strain evidence="11">So ce56</strain>
    </source>
</reference>
<evidence type="ECO:0000256" key="7">
    <source>
        <dbReference type="ARBA" id="ARBA00056181"/>
    </source>
</evidence>
<feature type="domain" description="PhoU" evidence="9">
    <location>
        <begin position="134"/>
        <end position="216"/>
    </location>
</feature>
<evidence type="ECO:0000256" key="3">
    <source>
        <dbReference type="ARBA" id="ARBA00011738"/>
    </source>
</evidence>
<comment type="subcellular location">
    <subcellularLocation>
        <location evidence="1 8">Cytoplasm</location>
    </subcellularLocation>
</comment>
<dbReference type="PANTHER" id="PTHR42930">
    <property type="entry name" value="PHOSPHATE-SPECIFIC TRANSPORT SYSTEM ACCESSORY PROTEIN PHOU"/>
    <property type="match status" value="1"/>
</dbReference>
<dbReference type="KEGG" id="scl:sce2942"/>
<dbReference type="InterPro" id="IPR026022">
    <property type="entry name" value="PhoU_dom"/>
</dbReference>
<keyword evidence="4 8" id="KW-0813">Transport</keyword>
<gene>
    <name evidence="10" type="primary">phoU</name>
    <name evidence="10" type="ordered locus">sce2942</name>
</gene>
<evidence type="ECO:0000256" key="8">
    <source>
        <dbReference type="PIRNR" id="PIRNR003107"/>
    </source>
</evidence>
<comment type="function">
    <text evidence="7 8">Plays a role in the regulation of phosphate uptake.</text>
</comment>
<dbReference type="STRING" id="448385.sce2942"/>
<dbReference type="GO" id="GO:0045936">
    <property type="term" value="P:negative regulation of phosphate metabolic process"/>
    <property type="evidence" value="ECO:0007669"/>
    <property type="project" value="InterPro"/>
</dbReference>
<evidence type="ECO:0000256" key="1">
    <source>
        <dbReference type="ARBA" id="ARBA00004496"/>
    </source>
</evidence>
<evidence type="ECO:0000313" key="10">
    <source>
        <dbReference type="EMBL" id="CAN93101.1"/>
    </source>
</evidence>
<dbReference type="FunFam" id="1.20.58.220:FF:000004">
    <property type="entry name" value="Phosphate-specific transport system accessory protein PhoU"/>
    <property type="match status" value="1"/>
</dbReference>
<sequence>MEAGDRVMPTSHTSKVYEHELRTLREKLLLMGSLVEEMIQKGSTALTTRDTGLAKATIRLDRRINRLECEVDELCMRILATRQPVASDLRFVTTALKIVTDLERVGDLVVNVCERVQELNEEPPLAPVADLQGLADEAIEVVHEALDALVARDCERANQLLTRDDVIDEHYARIFQEVLLVMSRDPSTVYRATRIQSIAKYLERIADHAMNIAESVVFLVKGTDIRHHNRLKENDPLSSPPPAGLRLR</sequence>
<dbReference type="AlphaFoldDB" id="A9GF46"/>
<evidence type="ECO:0000256" key="6">
    <source>
        <dbReference type="ARBA" id="ARBA00022592"/>
    </source>
</evidence>
<name>A9GF46_SORC5</name>
<evidence type="ECO:0000313" key="11">
    <source>
        <dbReference type="Proteomes" id="UP000002139"/>
    </source>
</evidence>
<dbReference type="SUPFAM" id="SSF109755">
    <property type="entry name" value="PhoU-like"/>
    <property type="match status" value="1"/>
</dbReference>
<dbReference type="NCBIfam" id="TIGR02135">
    <property type="entry name" value="phoU_full"/>
    <property type="match status" value="1"/>
</dbReference>
<keyword evidence="5 8" id="KW-0963">Cytoplasm</keyword>
<dbReference type="Pfam" id="PF01895">
    <property type="entry name" value="PhoU"/>
    <property type="match status" value="2"/>
</dbReference>
<comment type="similarity">
    <text evidence="2 8">Belongs to the PhoU family.</text>
</comment>
<dbReference type="GO" id="GO:0030643">
    <property type="term" value="P:intracellular phosphate ion homeostasis"/>
    <property type="evidence" value="ECO:0007669"/>
    <property type="project" value="InterPro"/>
</dbReference>
<organism evidence="10 11">
    <name type="scientific">Sorangium cellulosum (strain So ce56)</name>
    <name type="common">Polyangium cellulosum (strain So ce56)</name>
    <dbReference type="NCBI Taxonomy" id="448385"/>
    <lineage>
        <taxon>Bacteria</taxon>
        <taxon>Pseudomonadati</taxon>
        <taxon>Myxococcota</taxon>
        <taxon>Polyangia</taxon>
        <taxon>Polyangiales</taxon>
        <taxon>Polyangiaceae</taxon>
        <taxon>Sorangium</taxon>
    </lineage>
</organism>
<keyword evidence="6 8" id="KW-0592">Phosphate transport</keyword>
<feature type="domain" description="PhoU" evidence="9">
    <location>
        <begin position="29"/>
        <end position="116"/>
    </location>
</feature>